<evidence type="ECO:0000313" key="3">
    <source>
        <dbReference type="Proteomes" id="UP000316855"/>
    </source>
</evidence>
<dbReference type="Proteomes" id="UP000316855">
    <property type="component" value="Chromosome"/>
</dbReference>
<reference evidence="2 3" key="1">
    <citation type="submission" date="2019-02" db="EMBL/GenBank/DDBJ databases">
        <title>Deep-cultivation of Planctomycetes and their phenomic and genomic characterization uncovers novel biology.</title>
        <authorList>
            <person name="Wiegand S."/>
            <person name="Jogler M."/>
            <person name="Boedeker C."/>
            <person name="Pinto D."/>
            <person name="Vollmers J."/>
            <person name="Rivas-Marin E."/>
            <person name="Kohn T."/>
            <person name="Peeters S.H."/>
            <person name="Heuer A."/>
            <person name="Rast P."/>
            <person name="Oberbeckmann S."/>
            <person name="Bunk B."/>
            <person name="Jeske O."/>
            <person name="Meyerdierks A."/>
            <person name="Storesund J.E."/>
            <person name="Kallscheuer N."/>
            <person name="Luecker S."/>
            <person name="Lage O.M."/>
            <person name="Pohl T."/>
            <person name="Merkel B.J."/>
            <person name="Hornburger P."/>
            <person name="Mueller R.-W."/>
            <person name="Bruemmer F."/>
            <person name="Labrenz M."/>
            <person name="Spormann A.M."/>
            <person name="Op den Camp H."/>
            <person name="Overmann J."/>
            <person name="Amann R."/>
            <person name="Jetten M.S.M."/>
            <person name="Mascher T."/>
            <person name="Medema M.H."/>
            <person name="Devos D.P."/>
            <person name="Kaster A.-K."/>
            <person name="Ovreas L."/>
            <person name="Rohde M."/>
            <person name="Galperin M.Y."/>
            <person name="Jogler C."/>
        </authorList>
    </citation>
    <scope>NUCLEOTIDE SEQUENCE [LARGE SCALE GENOMIC DNA]</scope>
    <source>
        <strain evidence="2 3">Pan161</strain>
    </source>
</reference>
<keyword evidence="1" id="KW-0812">Transmembrane</keyword>
<evidence type="ECO:0000313" key="2">
    <source>
        <dbReference type="EMBL" id="QDT92836.1"/>
    </source>
</evidence>
<name>A0A517VIK9_9PLAN</name>
<keyword evidence="1" id="KW-0472">Membrane</keyword>
<protein>
    <submittedName>
        <fullName evidence="2">Uncharacterized protein</fullName>
    </submittedName>
</protein>
<evidence type="ECO:0000256" key="1">
    <source>
        <dbReference type="SAM" id="Phobius"/>
    </source>
</evidence>
<keyword evidence="1" id="KW-1133">Transmembrane helix</keyword>
<gene>
    <name evidence="2" type="ORF">Pan161_45070</name>
</gene>
<proteinExistence type="predicted"/>
<sequence>MVETIQDTWREYSAFYISYLNKRWDNISPMEYGIVLVSIAVVGWLLMRSGAKKA</sequence>
<feature type="transmembrane region" description="Helical" evidence="1">
    <location>
        <begin position="30"/>
        <end position="47"/>
    </location>
</feature>
<organism evidence="2 3">
    <name type="scientific">Gimesia algae</name>
    <dbReference type="NCBI Taxonomy" id="2527971"/>
    <lineage>
        <taxon>Bacteria</taxon>
        <taxon>Pseudomonadati</taxon>
        <taxon>Planctomycetota</taxon>
        <taxon>Planctomycetia</taxon>
        <taxon>Planctomycetales</taxon>
        <taxon>Planctomycetaceae</taxon>
        <taxon>Gimesia</taxon>
    </lineage>
</organism>
<keyword evidence="3" id="KW-1185">Reference proteome</keyword>
<dbReference type="KEGG" id="gax:Pan161_45070"/>
<dbReference type="EMBL" id="CP036343">
    <property type="protein sequence ID" value="QDT92836.1"/>
    <property type="molecule type" value="Genomic_DNA"/>
</dbReference>
<dbReference type="AlphaFoldDB" id="A0A517VIK9"/>
<accession>A0A517VIK9</accession>